<evidence type="ECO:0000313" key="3">
    <source>
        <dbReference type="EMBL" id="MBB4101160.1"/>
    </source>
</evidence>
<comment type="caution">
    <text evidence="3">The sequence shown here is derived from an EMBL/GenBank/DDBJ whole genome shotgun (WGS) entry which is preliminary data.</text>
</comment>
<dbReference type="EMBL" id="JACIEH010000005">
    <property type="protein sequence ID" value="MBB4101160.1"/>
    <property type="molecule type" value="Genomic_DNA"/>
</dbReference>
<sequence>MQRASVFGLAILSLAPTGCGAGSPSAPASKAAHAEPVAHETELLKLTLSRHAEARLGIATVQIGTGSAQAMRETGGEIVAPAWNGGVPAGSATNLAQLGTQQVAADGEVDRTVAQSRLARIALARAEALVREEAGSVRGRDEAAAALATAHAAEETARRQRAMLGPSIATLDAQPRLWVRVIVPAADLAGLARREAVQVSPLGGQGTARTALPVTAPPSANAQNATVDIYYALDNRDRAWRVGQRVSVSLPMGTGPQQGLTVPTAAIVRDIYGGEWVYQRTAPGTYLRRRIEIASSSGGNALVTRGLARGDAVVTDGAAELFGTEFGVAH</sequence>
<name>A0A7W6JX35_9SPHN</name>
<feature type="signal peptide" evidence="1">
    <location>
        <begin position="1"/>
        <end position="21"/>
    </location>
</feature>
<dbReference type="Pfam" id="PF25967">
    <property type="entry name" value="RND-MFP_C"/>
    <property type="match status" value="1"/>
</dbReference>
<evidence type="ECO:0000256" key="1">
    <source>
        <dbReference type="SAM" id="SignalP"/>
    </source>
</evidence>
<evidence type="ECO:0000259" key="2">
    <source>
        <dbReference type="Pfam" id="PF25967"/>
    </source>
</evidence>
<organism evidence="3 4">
    <name type="scientific">Sphingomonas kyeonggiensis</name>
    <dbReference type="NCBI Taxonomy" id="1268553"/>
    <lineage>
        <taxon>Bacteria</taxon>
        <taxon>Pseudomonadati</taxon>
        <taxon>Pseudomonadota</taxon>
        <taxon>Alphaproteobacteria</taxon>
        <taxon>Sphingomonadales</taxon>
        <taxon>Sphingomonadaceae</taxon>
        <taxon>Sphingomonas</taxon>
    </lineage>
</organism>
<dbReference type="InterPro" id="IPR058627">
    <property type="entry name" value="MdtA-like_C"/>
</dbReference>
<gene>
    <name evidence="3" type="ORF">GGR46_004750</name>
</gene>
<dbReference type="Gene3D" id="2.40.420.20">
    <property type="match status" value="1"/>
</dbReference>
<dbReference type="GO" id="GO:1990281">
    <property type="term" value="C:efflux pump complex"/>
    <property type="evidence" value="ECO:0007669"/>
    <property type="project" value="TreeGrafter"/>
</dbReference>
<keyword evidence="1" id="KW-0732">Signal</keyword>
<dbReference type="Proteomes" id="UP000557392">
    <property type="component" value="Unassembled WGS sequence"/>
</dbReference>
<dbReference type="PANTHER" id="PTHR30469">
    <property type="entry name" value="MULTIDRUG RESISTANCE PROTEIN MDTA"/>
    <property type="match status" value="1"/>
</dbReference>
<reference evidence="3 4" key="1">
    <citation type="submission" date="2020-08" db="EMBL/GenBank/DDBJ databases">
        <title>Genomic Encyclopedia of Type Strains, Phase IV (KMG-IV): sequencing the most valuable type-strain genomes for metagenomic binning, comparative biology and taxonomic classification.</title>
        <authorList>
            <person name="Goeker M."/>
        </authorList>
    </citation>
    <scope>NUCLEOTIDE SEQUENCE [LARGE SCALE GENOMIC DNA]</scope>
    <source>
        <strain evidence="3 4">DSM 101806</strain>
    </source>
</reference>
<dbReference type="Gene3D" id="2.40.30.170">
    <property type="match status" value="1"/>
</dbReference>
<proteinExistence type="predicted"/>
<feature type="chain" id="PRO_5031373471" description="Multidrug resistance protein MdtA-like C-terminal permuted SH3 domain-containing protein" evidence="1">
    <location>
        <begin position="22"/>
        <end position="330"/>
    </location>
</feature>
<accession>A0A7W6JX35</accession>
<evidence type="ECO:0000313" key="4">
    <source>
        <dbReference type="Proteomes" id="UP000557392"/>
    </source>
</evidence>
<dbReference type="PANTHER" id="PTHR30469:SF15">
    <property type="entry name" value="HLYD FAMILY OF SECRETION PROTEINS"/>
    <property type="match status" value="1"/>
</dbReference>
<feature type="domain" description="Multidrug resistance protein MdtA-like C-terminal permuted SH3" evidence="2">
    <location>
        <begin position="260"/>
        <end position="318"/>
    </location>
</feature>
<protein>
    <recommendedName>
        <fullName evidence="2">Multidrug resistance protein MdtA-like C-terminal permuted SH3 domain-containing protein</fullName>
    </recommendedName>
</protein>
<keyword evidence="4" id="KW-1185">Reference proteome</keyword>
<dbReference type="SUPFAM" id="SSF111369">
    <property type="entry name" value="HlyD-like secretion proteins"/>
    <property type="match status" value="1"/>
</dbReference>
<dbReference type="AlphaFoldDB" id="A0A7W6JX35"/>
<dbReference type="GO" id="GO:0015562">
    <property type="term" value="F:efflux transmembrane transporter activity"/>
    <property type="evidence" value="ECO:0007669"/>
    <property type="project" value="TreeGrafter"/>
</dbReference>
<dbReference type="RefSeq" id="WP_184000514.1">
    <property type="nucleotide sequence ID" value="NZ_JACIEH010000005.1"/>
</dbReference>